<evidence type="ECO:0000256" key="1">
    <source>
        <dbReference type="ARBA" id="ARBA00004651"/>
    </source>
</evidence>
<name>A0A385IUV5_9HEMI</name>
<evidence type="ECO:0000256" key="3">
    <source>
        <dbReference type="ARBA" id="ARBA00022692"/>
    </source>
</evidence>
<evidence type="ECO:0000256" key="6">
    <source>
        <dbReference type="SAM" id="Phobius"/>
    </source>
</evidence>
<dbReference type="GO" id="GO:0005886">
    <property type="term" value="C:plasma membrane"/>
    <property type="evidence" value="ECO:0007669"/>
    <property type="project" value="UniProtKB-SubCell"/>
</dbReference>
<comment type="subcellular location">
    <subcellularLocation>
        <location evidence="1">Cell membrane</location>
        <topology evidence="1">Multi-pass membrane protein</topology>
    </subcellularLocation>
</comment>
<protein>
    <submittedName>
        <fullName evidence="7">Gustatory receptor 28b</fullName>
    </submittedName>
</protein>
<proteinExistence type="evidence at transcript level"/>
<dbReference type="GO" id="GO:0050909">
    <property type="term" value="P:sensory perception of taste"/>
    <property type="evidence" value="ECO:0007669"/>
    <property type="project" value="InterPro"/>
</dbReference>
<evidence type="ECO:0000256" key="2">
    <source>
        <dbReference type="ARBA" id="ARBA00022475"/>
    </source>
</evidence>
<keyword evidence="2" id="KW-1003">Cell membrane</keyword>
<evidence type="ECO:0000313" key="7">
    <source>
        <dbReference type="EMBL" id="AXY87933.1"/>
    </source>
</evidence>
<keyword evidence="3 6" id="KW-0812">Transmembrane</keyword>
<evidence type="ECO:0000256" key="5">
    <source>
        <dbReference type="ARBA" id="ARBA00023136"/>
    </source>
</evidence>
<reference evidence="7" key="1">
    <citation type="journal article" date="2018" name="Comp. Biochem. Physiol. Part D Genomics Proteomics">
        <title>Identification of candidate olfactory genes in cicada Subpsaltria yangi by antennal transcriptome analysis.</title>
        <authorList>
            <person name="Qi M."/>
            <person name="Wei S."/>
            <person name="Wei C."/>
        </authorList>
    </citation>
    <scope>NUCLEOTIDE SEQUENCE</scope>
</reference>
<dbReference type="InterPro" id="IPR013604">
    <property type="entry name" value="7TM_chemorcpt"/>
</dbReference>
<sequence length="195" mass="22259">MAASLLRKKIYGINVADYFLDATLLDTRHLSADKIITFNQIHFTLFSVCNLIRSYFSVRLLLIFLRVGVELINTGLVLSDFSGNYFSRSLSFIVVSSSGVIWMYLVADMCYRIKCESKRTSRLVTDLLDEEHPECVEEELQAFHKQLLVRKIEFSASGFFEVDLEMMTSMIGIVIPAALFLVQYNNGQHKHGTKP</sequence>
<dbReference type="Pfam" id="PF08395">
    <property type="entry name" value="7tm_7"/>
    <property type="match status" value="1"/>
</dbReference>
<keyword evidence="5 6" id="KW-0472">Membrane</keyword>
<organism evidence="7">
    <name type="scientific">Subpsaltria yangi</name>
    <dbReference type="NCBI Taxonomy" id="1195109"/>
    <lineage>
        <taxon>Eukaryota</taxon>
        <taxon>Metazoa</taxon>
        <taxon>Ecdysozoa</taxon>
        <taxon>Arthropoda</taxon>
        <taxon>Hexapoda</taxon>
        <taxon>Insecta</taxon>
        <taxon>Pterygota</taxon>
        <taxon>Neoptera</taxon>
        <taxon>Paraneoptera</taxon>
        <taxon>Hemiptera</taxon>
        <taxon>Auchenorrhyncha</taxon>
        <taxon>Cicadoidea</taxon>
        <taxon>Cicadidae</taxon>
        <taxon>Tibicininae</taxon>
        <taxon>Tibicinini</taxon>
        <taxon>Subpsaltria</taxon>
    </lineage>
</organism>
<keyword evidence="4 6" id="KW-1133">Transmembrane helix</keyword>
<keyword evidence="7" id="KW-0675">Receptor</keyword>
<accession>A0A385IUV5</accession>
<feature type="transmembrane region" description="Helical" evidence="6">
    <location>
        <begin position="90"/>
        <end position="111"/>
    </location>
</feature>
<evidence type="ECO:0000256" key="4">
    <source>
        <dbReference type="ARBA" id="ARBA00022989"/>
    </source>
</evidence>
<dbReference type="AlphaFoldDB" id="A0A385IUV5"/>
<dbReference type="EMBL" id="MH230274">
    <property type="protein sequence ID" value="AXY87933.1"/>
    <property type="molecule type" value="mRNA"/>
</dbReference>